<protein>
    <submittedName>
        <fullName evidence="2">13220_t:CDS:1</fullName>
    </submittedName>
</protein>
<keyword evidence="3" id="KW-1185">Reference proteome</keyword>
<feature type="compositionally biased region" description="Low complexity" evidence="1">
    <location>
        <begin position="11"/>
        <end position="25"/>
    </location>
</feature>
<feature type="region of interest" description="Disordered" evidence="1">
    <location>
        <begin position="42"/>
        <end position="75"/>
    </location>
</feature>
<dbReference type="AlphaFoldDB" id="A0A9N9F8F7"/>
<reference evidence="2" key="1">
    <citation type="submission" date="2021-06" db="EMBL/GenBank/DDBJ databases">
        <authorList>
            <person name="Kallberg Y."/>
            <person name="Tangrot J."/>
            <person name="Rosling A."/>
        </authorList>
    </citation>
    <scope>NUCLEOTIDE SEQUENCE</scope>
    <source>
        <strain evidence="2">UK204</strain>
    </source>
</reference>
<dbReference type="Proteomes" id="UP000789570">
    <property type="component" value="Unassembled WGS sequence"/>
</dbReference>
<dbReference type="OrthoDB" id="2400089at2759"/>
<proteinExistence type="predicted"/>
<feature type="region of interest" description="Disordered" evidence="1">
    <location>
        <begin position="1"/>
        <end position="27"/>
    </location>
</feature>
<feature type="compositionally biased region" description="Basic and acidic residues" evidence="1">
    <location>
        <begin position="52"/>
        <end position="66"/>
    </location>
</feature>
<dbReference type="EMBL" id="CAJVPQ010000882">
    <property type="protein sequence ID" value="CAG8516597.1"/>
    <property type="molecule type" value="Genomic_DNA"/>
</dbReference>
<accession>A0A9N9F8F7</accession>
<evidence type="ECO:0000256" key="1">
    <source>
        <dbReference type="SAM" id="MobiDB-lite"/>
    </source>
</evidence>
<organism evidence="2 3">
    <name type="scientific">Funneliformis caledonium</name>
    <dbReference type="NCBI Taxonomy" id="1117310"/>
    <lineage>
        <taxon>Eukaryota</taxon>
        <taxon>Fungi</taxon>
        <taxon>Fungi incertae sedis</taxon>
        <taxon>Mucoromycota</taxon>
        <taxon>Glomeromycotina</taxon>
        <taxon>Glomeromycetes</taxon>
        <taxon>Glomerales</taxon>
        <taxon>Glomeraceae</taxon>
        <taxon>Funneliformis</taxon>
    </lineage>
</organism>
<comment type="caution">
    <text evidence="2">The sequence shown here is derived from an EMBL/GenBank/DDBJ whole genome shotgun (WGS) entry which is preliminary data.</text>
</comment>
<gene>
    <name evidence="2" type="ORF">FCALED_LOCUS4477</name>
</gene>
<evidence type="ECO:0000313" key="3">
    <source>
        <dbReference type="Proteomes" id="UP000789570"/>
    </source>
</evidence>
<sequence>MSSAKRPYKETMSSSSSISNTTTASVNDDFVKLQIEQDIQDMDIEQNLNPKELIEGNFRRKRPNNDKDDDDLLKSNTFVSNPFPSFLNDNSFQPFQLSSTLSPRASDTTISSTRFHKQSPIDLLTPSSTISTSETNQTRDSDITYVTTNVNSFNNPSNDFFSPPIDFTREYIRTELRESDSKGPFSSFYPQIYNNNRLVVFEEPFNYLRQLFEFCNNSSTKLASNVTSVLTGLVTLLNVQLDGFDIPFIEHHKWNGSNFYGSIDVATLLDHLDEGLGISSTEYVFYDRADNGSSFIRTGRSVLNFRKTYGKPKSTADTPSPQTLLDNNELRHAGPASTRVLQHTTDTFGNPSSTTRTTTAVRCISKPSAGGIDSETDDDLIHSEESAFEEIDDDSDIESVLTDSTIEEDWHSVSRHNSK</sequence>
<evidence type="ECO:0000313" key="2">
    <source>
        <dbReference type="EMBL" id="CAG8516597.1"/>
    </source>
</evidence>
<name>A0A9N9F8F7_9GLOM</name>